<name>A0A242K2I4_9ENTE</name>
<feature type="domain" description="DUF4097" evidence="1">
    <location>
        <begin position="57"/>
        <end position="245"/>
    </location>
</feature>
<dbReference type="STRING" id="1987383.A5844_001390"/>
<keyword evidence="3" id="KW-1185">Reference proteome</keyword>
<dbReference type="EMBL" id="NGMO01000002">
    <property type="protein sequence ID" value="OTP11256.1"/>
    <property type="molecule type" value="Genomic_DNA"/>
</dbReference>
<evidence type="ECO:0000313" key="2">
    <source>
        <dbReference type="EMBL" id="OTP11256.1"/>
    </source>
</evidence>
<dbReference type="RefSeq" id="WP_086284489.1">
    <property type="nucleotide sequence ID" value="NZ_NGMO01000002.1"/>
</dbReference>
<accession>A0A242K2I4</accession>
<comment type="caution">
    <text evidence="2">The sequence shown here is derived from an EMBL/GenBank/DDBJ whole genome shotgun (WGS) entry which is preliminary data.</text>
</comment>
<evidence type="ECO:0000259" key="1">
    <source>
        <dbReference type="Pfam" id="PF13349"/>
    </source>
</evidence>
<gene>
    <name evidence="2" type="ORF">A5844_001390</name>
</gene>
<organism evidence="2 3">
    <name type="scientific">Candidatus Enterococcus wittei</name>
    <dbReference type="NCBI Taxonomy" id="1987383"/>
    <lineage>
        <taxon>Bacteria</taxon>
        <taxon>Bacillati</taxon>
        <taxon>Bacillota</taxon>
        <taxon>Bacilli</taxon>
        <taxon>Lactobacillales</taxon>
        <taxon>Enterococcaceae</taxon>
        <taxon>Enterococcus</taxon>
    </lineage>
</organism>
<dbReference type="AlphaFoldDB" id="A0A242K2I4"/>
<reference evidence="2 3" key="1">
    <citation type="submission" date="2017-05" db="EMBL/GenBank/DDBJ databases">
        <title>The Genome Sequence of Enterococcus sp. 10A9_DIV0425.</title>
        <authorList>
            <consortium name="The Broad Institute Genomics Platform"/>
            <consortium name="The Broad Institute Genomic Center for Infectious Diseases"/>
            <person name="Earl A."/>
            <person name="Manson A."/>
            <person name="Schwartman J."/>
            <person name="Gilmore M."/>
            <person name="Abouelleil A."/>
            <person name="Cao P."/>
            <person name="Chapman S."/>
            <person name="Cusick C."/>
            <person name="Shea T."/>
            <person name="Young S."/>
            <person name="Neafsey D."/>
            <person name="Nusbaum C."/>
            <person name="Birren B."/>
        </authorList>
    </citation>
    <scope>NUCLEOTIDE SEQUENCE [LARGE SCALE GENOMIC DNA]</scope>
    <source>
        <strain evidence="2 3">10A9_DIV0425</strain>
    </source>
</reference>
<dbReference type="Proteomes" id="UP000194933">
    <property type="component" value="Unassembled WGS sequence"/>
</dbReference>
<sequence length="289" mass="31868">MKLKYILGIGLGLMIVGGLLAGVSYALGAQTSLTWENGPRIIEMVQETKKISSEEKVNKIIVQADNQSVTIKRGLNFSVETSYDKTKKPKIIVENQTLTVTTNGQAPAAMVDFNSPESGLTITIPQDLELAELTVEGKNSFINLEEFTSKKITTNTYGGSISFNDVKSEQLKADDKLGNINLNELTIEQLAITASDSNIYFDDQNETKATIALNNSHLTLQDMEKIGLDIQLDGDSYINKNDGETASTSFSQGNKNIKITGQNSSVYLGTEEEYELNDEYNEYDYEEVE</sequence>
<proteinExistence type="predicted"/>
<dbReference type="Pfam" id="PF13349">
    <property type="entry name" value="DUF4097"/>
    <property type="match status" value="1"/>
</dbReference>
<evidence type="ECO:0000313" key="3">
    <source>
        <dbReference type="Proteomes" id="UP000194933"/>
    </source>
</evidence>
<dbReference type="InterPro" id="IPR025164">
    <property type="entry name" value="Toastrack_DUF4097"/>
</dbReference>
<protein>
    <recommendedName>
        <fullName evidence="1">DUF4097 domain-containing protein</fullName>
    </recommendedName>
</protein>